<dbReference type="InterPro" id="IPR011598">
    <property type="entry name" value="bHLH_dom"/>
</dbReference>
<organism evidence="7 8">
    <name type="scientific">Taxus chinensis</name>
    <name type="common">Chinese yew</name>
    <name type="synonym">Taxus wallichiana var. chinensis</name>
    <dbReference type="NCBI Taxonomy" id="29808"/>
    <lineage>
        <taxon>Eukaryota</taxon>
        <taxon>Viridiplantae</taxon>
        <taxon>Streptophyta</taxon>
        <taxon>Embryophyta</taxon>
        <taxon>Tracheophyta</taxon>
        <taxon>Spermatophyta</taxon>
        <taxon>Pinopsida</taxon>
        <taxon>Pinidae</taxon>
        <taxon>Conifers II</taxon>
        <taxon>Cupressales</taxon>
        <taxon>Taxaceae</taxon>
        <taxon>Taxus</taxon>
    </lineage>
</organism>
<evidence type="ECO:0000256" key="1">
    <source>
        <dbReference type="ARBA" id="ARBA00004123"/>
    </source>
</evidence>
<dbReference type="EMBL" id="JAHRHJ020000003">
    <property type="protein sequence ID" value="KAH9323651.1"/>
    <property type="molecule type" value="Genomic_DNA"/>
</dbReference>
<dbReference type="InterPro" id="IPR051358">
    <property type="entry name" value="TF_AMS/ICE1/BHLH6-like"/>
</dbReference>
<dbReference type="PANTHER" id="PTHR31945">
    <property type="entry name" value="TRANSCRIPTION FACTOR SCREAM2-RELATED"/>
    <property type="match status" value="1"/>
</dbReference>
<comment type="caution">
    <text evidence="7">The sequence shown here is derived from an EMBL/GenBank/DDBJ whole genome shotgun (WGS) entry which is preliminary data.</text>
</comment>
<dbReference type="InterPro" id="IPR054502">
    <property type="entry name" value="bHLH-TF_ACT-like_plant"/>
</dbReference>
<dbReference type="Proteomes" id="UP000824469">
    <property type="component" value="Unassembled WGS sequence"/>
</dbReference>
<keyword evidence="4" id="KW-0539">Nucleus</keyword>
<dbReference type="PROSITE" id="PS50888">
    <property type="entry name" value="BHLH"/>
    <property type="match status" value="1"/>
</dbReference>
<keyword evidence="3" id="KW-0804">Transcription</keyword>
<name>A0AA38GJR6_TAXCH</name>
<proteinExistence type="predicted"/>
<dbReference type="SUPFAM" id="SSF47459">
    <property type="entry name" value="HLH, helix-loop-helix DNA-binding domain"/>
    <property type="match status" value="1"/>
</dbReference>
<evidence type="ECO:0000313" key="8">
    <source>
        <dbReference type="Proteomes" id="UP000824469"/>
    </source>
</evidence>
<dbReference type="AlphaFoldDB" id="A0AA38GJR6"/>
<gene>
    <name evidence="7" type="ORF">KI387_018290</name>
</gene>
<accession>A0AA38GJR6</accession>
<keyword evidence="2" id="KW-0805">Transcription regulation</keyword>
<protein>
    <recommendedName>
        <fullName evidence="6">BHLH domain-containing protein</fullName>
    </recommendedName>
</protein>
<dbReference type="Pfam" id="PF22754">
    <property type="entry name" value="bHLH-TF_ACT-like_plant"/>
    <property type="match status" value="1"/>
</dbReference>
<dbReference type="GO" id="GO:0043565">
    <property type="term" value="F:sequence-specific DNA binding"/>
    <property type="evidence" value="ECO:0007669"/>
    <property type="project" value="TreeGrafter"/>
</dbReference>
<dbReference type="GO" id="GO:0003700">
    <property type="term" value="F:DNA-binding transcription factor activity"/>
    <property type="evidence" value="ECO:0007669"/>
    <property type="project" value="TreeGrafter"/>
</dbReference>
<reference evidence="7 8" key="1">
    <citation type="journal article" date="2021" name="Nat. Plants">
        <title>The Taxus genome provides insights into paclitaxel biosynthesis.</title>
        <authorList>
            <person name="Xiong X."/>
            <person name="Gou J."/>
            <person name="Liao Q."/>
            <person name="Li Y."/>
            <person name="Zhou Q."/>
            <person name="Bi G."/>
            <person name="Li C."/>
            <person name="Du R."/>
            <person name="Wang X."/>
            <person name="Sun T."/>
            <person name="Guo L."/>
            <person name="Liang H."/>
            <person name="Lu P."/>
            <person name="Wu Y."/>
            <person name="Zhang Z."/>
            <person name="Ro D.K."/>
            <person name="Shang Y."/>
            <person name="Huang S."/>
            <person name="Yan J."/>
        </authorList>
    </citation>
    <scope>NUCLEOTIDE SEQUENCE [LARGE SCALE GENOMIC DNA]</scope>
    <source>
        <strain evidence="7">Ta-2019</strain>
    </source>
</reference>
<comment type="subcellular location">
    <subcellularLocation>
        <location evidence="1">Nucleus</location>
    </subcellularLocation>
</comment>
<dbReference type="SMART" id="SM00353">
    <property type="entry name" value="HLH"/>
    <property type="match status" value="1"/>
</dbReference>
<dbReference type="OMA" id="RTDECEF"/>
<sequence length="295" mass="32583">MGGPQSFDSSPFLDFNGGLEEASLMESMEDHGFLLEDLDLECEDEQGWSCFNSTDDLWSSHDLPASASTNIQPTSDPLACTSTDKGKSGSGDSVIYVSSSEEDKSVRSSDCKTLLCERRRRGRLNERLYALRSLVPKISKMDKASIVGDAISYVQDLEKQVKDIEGEITELESNSDSVVTVVDVEMSGSYQKDNRATTKSARAIILQLDVSKVEEKTFHIRIYCKKGPDVLVKLTMALESLSLDFHNVNLTSFGGQIIKTATIKMKKCEETMDSETAKRVILEAASRCGFDIPTR</sequence>
<dbReference type="Pfam" id="PF00010">
    <property type="entry name" value="HLH"/>
    <property type="match status" value="1"/>
</dbReference>
<evidence type="ECO:0000259" key="6">
    <source>
        <dbReference type="PROSITE" id="PS50888"/>
    </source>
</evidence>
<evidence type="ECO:0000313" key="7">
    <source>
        <dbReference type="EMBL" id="KAH9323651.1"/>
    </source>
</evidence>
<feature type="region of interest" description="Disordered" evidence="5">
    <location>
        <begin position="64"/>
        <end position="93"/>
    </location>
</feature>
<dbReference type="PANTHER" id="PTHR31945:SF11">
    <property type="entry name" value="TRANSCRIPTION FACTOR ABORTED MICROSPORES"/>
    <property type="match status" value="1"/>
</dbReference>
<dbReference type="GO" id="GO:0005634">
    <property type="term" value="C:nucleus"/>
    <property type="evidence" value="ECO:0007669"/>
    <property type="project" value="UniProtKB-SubCell"/>
</dbReference>
<evidence type="ECO:0000256" key="3">
    <source>
        <dbReference type="ARBA" id="ARBA00023163"/>
    </source>
</evidence>
<dbReference type="InterPro" id="IPR036638">
    <property type="entry name" value="HLH_DNA-bd_sf"/>
</dbReference>
<dbReference type="GO" id="GO:0046983">
    <property type="term" value="F:protein dimerization activity"/>
    <property type="evidence" value="ECO:0007669"/>
    <property type="project" value="InterPro"/>
</dbReference>
<feature type="domain" description="BHLH" evidence="6">
    <location>
        <begin position="108"/>
        <end position="157"/>
    </location>
</feature>
<keyword evidence="8" id="KW-1185">Reference proteome</keyword>
<dbReference type="Gene3D" id="4.10.280.10">
    <property type="entry name" value="Helix-loop-helix DNA-binding domain"/>
    <property type="match status" value="1"/>
</dbReference>
<evidence type="ECO:0000256" key="4">
    <source>
        <dbReference type="ARBA" id="ARBA00023242"/>
    </source>
</evidence>
<evidence type="ECO:0000256" key="5">
    <source>
        <dbReference type="SAM" id="MobiDB-lite"/>
    </source>
</evidence>
<feature type="compositionally biased region" description="Polar residues" evidence="5">
    <location>
        <begin position="66"/>
        <end position="75"/>
    </location>
</feature>
<evidence type="ECO:0000256" key="2">
    <source>
        <dbReference type="ARBA" id="ARBA00023015"/>
    </source>
</evidence>